<sequence>MKNKHPKVSLENLCGLFGFSRQAYYEAITRRNTELISNSIVLCLVSEIRKDMPFIGTRKLLHLLEPKLEEHTIKIGRDQLFNLLRFHGLLIRRRKKIARTTNSNHPYKRYPDLIKNLEVTRSNQV</sequence>
<accession>A0A7K1GQX2</accession>
<comment type="caution">
    <text evidence="1">The sequence shown here is derived from an EMBL/GenBank/DDBJ whole genome shotgun (WGS) entry which is preliminary data.</text>
</comment>
<gene>
    <name evidence="1" type="ORF">GJV77_14685</name>
</gene>
<name>A0A7K1GQX2_9FLAO</name>
<keyword evidence="2" id="KW-1185">Reference proteome</keyword>
<feature type="non-terminal residue" evidence="1">
    <location>
        <position position="125"/>
    </location>
</feature>
<dbReference type="PANTHER" id="PTHR46889:SF5">
    <property type="entry name" value="INTEGRASE PROTEIN"/>
    <property type="match status" value="1"/>
</dbReference>
<protein>
    <submittedName>
        <fullName evidence="1">IS3 family transposase</fullName>
    </submittedName>
</protein>
<organism evidence="1 2">
    <name type="scientific">Myroides pelagicus</name>
    <dbReference type="NCBI Taxonomy" id="270914"/>
    <lineage>
        <taxon>Bacteria</taxon>
        <taxon>Pseudomonadati</taxon>
        <taxon>Bacteroidota</taxon>
        <taxon>Flavobacteriia</taxon>
        <taxon>Flavobacteriales</taxon>
        <taxon>Flavobacteriaceae</taxon>
        <taxon>Myroides</taxon>
    </lineage>
</organism>
<dbReference type="EMBL" id="WMJY01000087">
    <property type="protein sequence ID" value="MTH31108.1"/>
    <property type="molecule type" value="Genomic_DNA"/>
</dbReference>
<evidence type="ECO:0000313" key="2">
    <source>
        <dbReference type="Proteomes" id="UP000488936"/>
    </source>
</evidence>
<dbReference type="InterPro" id="IPR050900">
    <property type="entry name" value="Transposase_IS3/IS150/IS904"/>
</dbReference>
<proteinExistence type="predicted"/>
<dbReference type="PANTHER" id="PTHR46889">
    <property type="entry name" value="TRANSPOSASE INSF FOR INSERTION SEQUENCE IS3B-RELATED"/>
    <property type="match status" value="1"/>
</dbReference>
<dbReference type="AlphaFoldDB" id="A0A7K1GQX2"/>
<evidence type="ECO:0000313" key="1">
    <source>
        <dbReference type="EMBL" id="MTH31108.1"/>
    </source>
</evidence>
<dbReference type="Proteomes" id="UP000488936">
    <property type="component" value="Unassembled WGS sequence"/>
</dbReference>
<reference evidence="1 2" key="1">
    <citation type="journal article" date="2006" name="Int. J. Syst. Evol. Microbiol.">
        <title>Myroides pelagicus sp. nov., isolated from seawater in Thailand.</title>
        <authorList>
            <person name="Yoon J."/>
            <person name="Maneerat S."/>
            <person name="Kawai F."/>
            <person name="Yokota A."/>
        </authorList>
    </citation>
    <scope>NUCLEOTIDE SEQUENCE [LARGE SCALE GENOMIC DNA]</scope>
    <source>
        <strain evidence="1 2">SM1T</strain>
    </source>
</reference>